<feature type="region of interest" description="Disordered" evidence="1">
    <location>
        <begin position="176"/>
        <end position="221"/>
    </location>
</feature>
<name>A0A8T0N4X3_PANVG</name>
<dbReference type="EMBL" id="CM029054">
    <property type="protein sequence ID" value="KAG2543139.1"/>
    <property type="molecule type" value="Genomic_DNA"/>
</dbReference>
<organism evidence="2 3">
    <name type="scientific">Panicum virgatum</name>
    <name type="common">Blackwell switchgrass</name>
    <dbReference type="NCBI Taxonomy" id="38727"/>
    <lineage>
        <taxon>Eukaryota</taxon>
        <taxon>Viridiplantae</taxon>
        <taxon>Streptophyta</taxon>
        <taxon>Embryophyta</taxon>
        <taxon>Tracheophyta</taxon>
        <taxon>Spermatophyta</taxon>
        <taxon>Magnoliopsida</taxon>
        <taxon>Liliopsida</taxon>
        <taxon>Poales</taxon>
        <taxon>Poaceae</taxon>
        <taxon>PACMAD clade</taxon>
        <taxon>Panicoideae</taxon>
        <taxon>Panicodae</taxon>
        <taxon>Paniceae</taxon>
        <taxon>Panicinae</taxon>
        <taxon>Panicum</taxon>
        <taxon>Panicum sect. Hiantes</taxon>
    </lineage>
</organism>
<dbReference type="AlphaFoldDB" id="A0A8T0N4X3"/>
<keyword evidence="3" id="KW-1185">Reference proteome</keyword>
<feature type="compositionally biased region" description="Low complexity" evidence="1">
    <location>
        <begin position="182"/>
        <end position="221"/>
    </location>
</feature>
<evidence type="ECO:0000256" key="1">
    <source>
        <dbReference type="SAM" id="MobiDB-lite"/>
    </source>
</evidence>
<proteinExistence type="predicted"/>
<accession>A0A8T0N4X3</accession>
<comment type="caution">
    <text evidence="2">The sequence shown here is derived from an EMBL/GenBank/DDBJ whole genome shotgun (WGS) entry which is preliminary data.</text>
</comment>
<dbReference type="Proteomes" id="UP000823388">
    <property type="component" value="Chromosome 9N"/>
</dbReference>
<evidence type="ECO:0000313" key="3">
    <source>
        <dbReference type="Proteomes" id="UP000823388"/>
    </source>
</evidence>
<evidence type="ECO:0000313" key="2">
    <source>
        <dbReference type="EMBL" id="KAG2543139.1"/>
    </source>
</evidence>
<reference evidence="2" key="1">
    <citation type="submission" date="2020-05" db="EMBL/GenBank/DDBJ databases">
        <title>WGS assembly of Panicum virgatum.</title>
        <authorList>
            <person name="Lovell J.T."/>
            <person name="Jenkins J."/>
            <person name="Shu S."/>
            <person name="Juenger T.E."/>
            <person name="Schmutz J."/>
        </authorList>
    </citation>
    <scope>NUCLEOTIDE SEQUENCE</scope>
    <source>
        <strain evidence="2">AP13</strain>
    </source>
</reference>
<protein>
    <submittedName>
        <fullName evidence="2">Uncharacterized protein</fullName>
    </submittedName>
</protein>
<gene>
    <name evidence="2" type="ORF">PVAP13_9NG730700</name>
</gene>
<sequence length="221" mass="23186">MLAVSASSSFHYCGAGARAQIQTSLYPAIPPANHRSVSGAPNGHAPARHTCSTNFPARSPGARPALPRAMALPRAAIVHPPFSPCPALPACRLSTSTTGSGPSFAYFRTQHPGVGAARRAYPRIEAAARRGARTENPRVRNRRLQKKVGFDALRLGSQDKGQRLNGMCCSSMARRRSPGCRCSAPAGSSTPCSPTTTTRRSSSTAAPCRSPSAATRPAAPW</sequence>